<keyword evidence="3" id="KW-1185">Reference proteome</keyword>
<evidence type="ECO:0000313" key="3">
    <source>
        <dbReference type="Proteomes" id="UP001597483"/>
    </source>
</evidence>
<reference evidence="3" key="1">
    <citation type="journal article" date="2019" name="Int. J. Syst. Evol. Microbiol.">
        <title>The Global Catalogue of Microorganisms (GCM) 10K type strain sequencing project: providing services to taxonomists for standard genome sequencing and annotation.</title>
        <authorList>
            <consortium name="The Broad Institute Genomics Platform"/>
            <consortium name="The Broad Institute Genome Sequencing Center for Infectious Disease"/>
            <person name="Wu L."/>
            <person name="Ma J."/>
        </authorList>
    </citation>
    <scope>NUCLEOTIDE SEQUENCE [LARGE SCALE GENOMIC DNA]</scope>
    <source>
        <strain evidence="3">CGMCC 4.7641</strain>
    </source>
</reference>
<proteinExistence type="predicted"/>
<dbReference type="InterPro" id="IPR051604">
    <property type="entry name" value="Ergot_Alk_Oxidoreductase"/>
</dbReference>
<comment type="caution">
    <text evidence="2">The sequence shown here is derived from an EMBL/GenBank/DDBJ whole genome shotgun (WGS) entry which is preliminary data.</text>
</comment>
<evidence type="ECO:0000259" key="1">
    <source>
        <dbReference type="Pfam" id="PF13460"/>
    </source>
</evidence>
<protein>
    <submittedName>
        <fullName evidence="2">NAD(P)H-binding protein</fullName>
    </submittedName>
</protein>
<dbReference type="Pfam" id="PF13460">
    <property type="entry name" value="NAD_binding_10"/>
    <property type="match status" value="1"/>
</dbReference>
<dbReference type="Gene3D" id="3.40.50.720">
    <property type="entry name" value="NAD(P)-binding Rossmann-like Domain"/>
    <property type="match status" value="1"/>
</dbReference>
<feature type="domain" description="NAD(P)-binding" evidence="1">
    <location>
        <begin position="7"/>
        <end position="127"/>
    </location>
</feature>
<organism evidence="2 3">
    <name type="scientific">Amycolatopsis silviterrae</name>
    <dbReference type="NCBI Taxonomy" id="1656914"/>
    <lineage>
        <taxon>Bacteria</taxon>
        <taxon>Bacillati</taxon>
        <taxon>Actinomycetota</taxon>
        <taxon>Actinomycetes</taxon>
        <taxon>Pseudonocardiales</taxon>
        <taxon>Pseudonocardiaceae</taxon>
        <taxon>Amycolatopsis</taxon>
    </lineage>
</organism>
<dbReference type="EMBL" id="JBHUKS010000003">
    <property type="protein sequence ID" value="MFD2466384.1"/>
    <property type="molecule type" value="Genomic_DNA"/>
</dbReference>
<sequence length="263" mass="28330">MTILITGARGGIGASLLHRLPGVRAASRAPEQLDFPAVELDLANPATFAPALAGVTGMFLYAEPTGIEELLDAAVSAGVRRVVLLSSDSVTLPDAEHNALARHHLLVEQALRSAPLTSTVLRPGGFATMTLRWADFVRASRPVEQAYPDARLDVIHPEDITDVAELALSTGTLDGETISLGGPELLSFRDQAKILAEVLGREIKLREPTRHEAVQQLPTPLAEAILDYWAQLPGESARGVERITGRPGRTFRQWATENLAAFR</sequence>
<dbReference type="PANTHER" id="PTHR43162:SF1">
    <property type="entry name" value="PRESTALK A DIFFERENTIATION PROTEIN A"/>
    <property type="match status" value="1"/>
</dbReference>
<accession>A0ABW5H0X2</accession>
<dbReference type="PANTHER" id="PTHR43162">
    <property type="match status" value="1"/>
</dbReference>
<dbReference type="RefSeq" id="WP_378300239.1">
    <property type="nucleotide sequence ID" value="NZ_JBHUKS010000003.1"/>
</dbReference>
<dbReference type="InterPro" id="IPR036291">
    <property type="entry name" value="NAD(P)-bd_dom_sf"/>
</dbReference>
<dbReference type="Proteomes" id="UP001597483">
    <property type="component" value="Unassembled WGS sequence"/>
</dbReference>
<gene>
    <name evidence="2" type="ORF">ACFSVL_03210</name>
</gene>
<dbReference type="InterPro" id="IPR016040">
    <property type="entry name" value="NAD(P)-bd_dom"/>
</dbReference>
<name>A0ABW5H0X2_9PSEU</name>
<evidence type="ECO:0000313" key="2">
    <source>
        <dbReference type="EMBL" id="MFD2466384.1"/>
    </source>
</evidence>
<dbReference type="SUPFAM" id="SSF51735">
    <property type="entry name" value="NAD(P)-binding Rossmann-fold domains"/>
    <property type="match status" value="1"/>
</dbReference>